<dbReference type="SUPFAM" id="SSF48403">
    <property type="entry name" value="Ankyrin repeat"/>
    <property type="match status" value="1"/>
</dbReference>
<dbReference type="PROSITE" id="PS50297">
    <property type="entry name" value="ANK_REP_REGION"/>
    <property type="match status" value="1"/>
</dbReference>
<dbReference type="AlphaFoldDB" id="A0A101MS31"/>
<dbReference type="Pfam" id="PF12796">
    <property type="entry name" value="Ank_2"/>
    <property type="match status" value="2"/>
</dbReference>
<dbReference type="InterPro" id="IPR036770">
    <property type="entry name" value="Ankyrin_rpt-contain_sf"/>
</dbReference>
<reference evidence="4 5" key="1">
    <citation type="submission" date="2015-10" db="EMBL/GenBank/DDBJ databases">
        <title>Genome sequencing of Penicillium freii.</title>
        <authorList>
            <person name="Nguyen H.D."/>
            <person name="Visagie C.M."/>
            <person name="Seifert K.A."/>
        </authorList>
    </citation>
    <scope>NUCLEOTIDE SEQUENCE [LARGE SCALE GENOMIC DNA]</scope>
    <source>
        <strain evidence="4 5">DAOM 242723</strain>
    </source>
</reference>
<dbReference type="InterPro" id="IPR002110">
    <property type="entry name" value="Ankyrin_rpt"/>
</dbReference>
<evidence type="ECO:0000256" key="1">
    <source>
        <dbReference type="ARBA" id="ARBA00022737"/>
    </source>
</evidence>
<protein>
    <submittedName>
        <fullName evidence="4">Uncharacterized protein</fullName>
    </submittedName>
</protein>
<proteinExistence type="predicted"/>
<dbReference type="SMART" id="SM00248">
    <property type="entry name" value="ANK"/>
    <property type="match status" value="10"/>
</dbReference>
<sequence length="441" mass="48361">MPQMHTLCIDPQGPLSTLPKELYLAISDFLPSSSDLNAFTCTNTTTYNLLNNTLYKRDATSPNPKSLFWASTTDTPSTALKSLSAGFDIQSKTDTDPRLKGCTPIMLAALHNSIAVLKLLLLNDEANPNTRDRKWIRPPLSWAVKEGHAAIVQTLLNDDRTDVNLQDKAGDTALMMAVNHQPKMMTLLLCSGRADPRVPNQQGWTPLSRAAREVDGDVGLLLANHLRLILEGDDGAAHCQHVFFYAAIMGHVDIVRYLVKYFGEKLDPNAEGQQYGRGAFSIAASAERVDVVQFLLEWEVTDPNLQTHWKRQTPLFVAAENGREEIVSLLVGCERVGLEIPDMHGTTPLGVATEGNHEGIVRRLLTGSRRADPNARDENGQTPLFSAAFYGHIGVVELLLEAPGIDPQLGDTDGHTPLEVALKYGNQQVVEALRKYIGSPS</sequence>
<dbReference type="PROSITE" id="PS50088">
    <property type="entry name" value="ANK_REPEAT"/>
    <property type="match status" value="2"/>
</dbReference>
<dbReference type="Proteomes" id="UP000055045">
    <property type="component" value="Unassembled WGS sequence"/>
</dbReference>
<dbReference type="PANTHER" id="PTHR24198">
    <property type="entry name" value="ANKYRIN REPEAT AND PROTEIN KINASE DOMAIN-CONTAINING PROTEIN"/>
    <property type="match status" value="1"/>
</dbReference>
<accession>A0A101MS31</accession>
<dbReference type="STRING" id="48697.A0A101MS31"/>
<feature type="repeat" description="ANK" evidence="3">
    <location>
        <begin position="100"/>
        <end position="133"/>
    </location>
</feature>
<dbReference type="Pfam" id="PF00023">
    <property type="entry name" value="Ank"/>
    <property type="match status" value="2"/>
</dbReference>
<feature type="repeat" description="ANK" evidence="3">
    <location>
        <begin position="379"/>
        <end position="401"/>
    </location>
</feature>
<keyword evidence="2 3" id="KW-0040">ANK repeat</keyword>
<keyword evidence="1" id="KW-0677">Repeat</keyword>
<dbReference type="EMBL" id="LLXE01000022">
    <property type="protein sequence ID" value="KUM65650.1"/>
    <property type="molecule type" value="Genomic_DNA"/>
</dbReference>
<dbReference type="Gene3D" id="1.25.40.20">
    <property type="entry name" value="Ankyrin repeat-containing domain"/>
    <property type="match status" value="4"/>
</dbReference>
<evidence type="ECO:0000256" key="2">
    <source>
        <dbReference type="ARBA" id="ARBA00023043"/>
    </source>
</evidence>
<dbReference type="PANTHER" id="PTHR24198:SF165">
    <property type="entry name" value="ANKYRIN REPEAT-CONTAINING PROTEIN-RELATED"/>
    <property type="match status" value="1"/>
</dbReference>
<organism evidence="4 5">
    <name type="scientific">Penicillium freii</name>
    <dbReference type="NCBI Taxonomy" id="48697"/>
    <lineage>
        <taxon>Eukaryota</taxon>
        <taxon>Fungi</taxon>
        <taxon>Dikarya</taxon>
        <taxon>Ascomycota</taxon>
        <taxon>Pezizomycotina</taxon>
        <taxon>Eurotiomycetes</taxon>
        <taxon>Eurotiomycetidae</taxon>
        <taxon>Eurotiales</taxon>
        <taxon>Aspergillaceae</taxon>
        <taxon>Penicillium</taxon>
    </lineage>
</organism>
<evidence type="ECO:0000313" key="5">
    <source>
        <dbReference type="Proteomes" id="UP000055045"/>
    </source>
</evidence>
<keyword evidence="5" id="KW-1185">Reference proteome</keyword>
<evidence type="ECO:0000313" key="4">
    <source>
        <dbReference type="EMBL" id="KUM65650.1"/>
    </source>
</evidence>
<gene>
    <name evidence="4" type="ORF">ACN42_g1411</name>
</gene>
<name>A0A101MS31_PENFR</name>
<comment type="caution">
    <text evidence="4">The sequence shown here is derived from an EMBL/GenBank/DDBJ whole genome shotgun (WGS) entry which is preliminary data.</text>
</comment>
<evidence type="ECO:0000256" key="3">
    <source>
        <dbReference type="PROSITE-ProRule" id="PRU00023"/>
    </source>
</evidence>